<accession>A0A9Q2EUV5</accession>
<keyword evidence="5" id="KW-0067">ATP-binding</keyword>
<evidence type="ECO:0000313" key="6">
    <source>
        <dbReference type="EMBL" id="URG50312.1"/>
    </source>
</evidence>
<dbReference type="InterPro" id="IPR047187">
    <property type="entry name" value="SF1_C_Upf1"/>
</dbReference>
<dbReference type="InterPro" id="IPR027417">
    <property type="entry name" value="P-loop_NTPase"/>
</dbReference>
<keyword evidence="4" id="KW-0347">Helicase</keyword>
<sequence>MKNSSKIILTAWQDYLKCSGAERSKISANQVHEDHQLVLSKSNCNDAPNGICLHIPTETYENWKRHFVKYGKKGEIISVEPVNLLFPLLRCIESEREKSNVKYLPLFSFPLPKSFFEQENRSLLIPVKDGQLVSALPFAFREMFGIQLAELGENRHMMSIVSALTGRKYDSFISAFEALQAWVIQQSNGKHKLENAFNALVAPQHNEDYNLKRDEEDFSWLCNNSQAEFPLLEQYLNRIHSDDHPPEIYERVTSGLFETHYPLGHGQMEAIQAINQDERLIAVQGAPGTGKTTLFKSLIAQQLVTRALAIADREDGNFGMLVTSTAIKAVENIIDDLRADPLTQNLDWLWFQGGSKKQVQNELPRLENLISRWRQERYNDETQRHSLAILLKHRDELTLCYKQYLNHKAIALQSVVDCELNTTKVEKLPERFAEKLAVFASYAQQQGVSASIYHPDDLTDLADQLAQSLVLLREKKARYQQAKKVYQTQQAIWALPHNAEQMLRWIDSPLRPALELHYRDYPRSGIRLYLARLFEGKYRARLQKMHTASPADFQYFNLTAHSHQQLAALADSGEALSLQPENLELMKLLLQSEPDEKQEKVLQDLENQTTELQELWNKVVHAQETMALHERYYPEGSWCDILRKRFISQHREMFEAAIAYLWQEQLKRKNELEEVLTHWQALISGSKSAGYYRWLDKLDEFYSLLSLVYPVMATTLVSAWKMAGYRKLDELKGHKPWNLALCDEAGMVSVESLVPLLSRSEKAMIVGDPLQIEPIRNLSENLQTQLRERHFKDNNTLYERVSPATVTGWHRAAGSLSGRADDIGNGIVLDEHRRCQKPIADLFIRLAGYRGVTVETAKPAERIARAFEKSGGHHLMFYSVEGQKGNVVNTNTDEVDAIEQLLDKLEEAGYDLTSDVGIVTPYSNQKILLINRLAQRMNHGQKTCIGTVHQFQGVGFDVIIYSPVIFHPLDAANFQNGAPNMLNVVVSRARQQFIVVGNYHRLRQAGGYLKVLADSVADDFILEQGSQHPQFSGLSETPRLQRYYRDCEHIAAFSALASQSEKELVVITPWIRRGGKEYQRPELAQLVATQQRGVKVKIYYGYYHQSVERADDNDELLVAEYREKLGKENVVRLVEGTHEKILMIDGRYIILGSWNWLSHGYHNSCQRSEKFNNAIRHEISAELDDSSLAKELRERLGLSCVP</sequence>
<dbReference type="SUPFAM" id="SSF56024">
    <property type="entry name" value="Phospholipase D/nuclease"/>
    <property type="match status" value="1"/>
</dbReference>
<dbReference type="InterPro" id="IPR050534">
    <property type="entry name" value="Coronavir_polyprotein_1ab"/>
</dbReference>
<keyword evidence="2" id="KW-0547">Nucleotide-binding</keyword>
<dbReference type="InterPro" id="IPR041679">
    <property type="entry name" value="DNA2/NAM7-like_C"/>
</dbReference>
<dbReference type="SUPFAM" id="SSF52540">
    <property type="entry name" value="P-loop containing nucleoside triphosphate hydrolases"/>
    <property type="match status" value="1"/>
</dbReference>
<dbReference type="PANTHER" id="PTHR43788:SF8">
    <property type="entry name" value="DNA-BINDING PROTEIN SMUBP-2"/>
    <property type="match status" value="1"/>
</dbReference>
<comment type="similarity">
    <text evidence="1">Belongs to the DNA2/NAM7 helicase family.</text>
</comment>
<dbReference type="InterPro" id="IPR041677">
    <property type="entry name" value="DNA2/NAM7_AAA_11"/>
</dbReference>
<gene>
    <name evidence="6" type="ORF">IG609_007350</name>
</gene>
<dbReference type="Proteomes" id="UP000806577">
    <property type="component" value="Chromosome"/>
</dbReference>
<dbReference type="AlphaFoldDB" id="A0A9Q2EUV5"/>
<evidence type="ECO:0000313" key="7">
    <source>
        <dbReference type="Proteomes" id="UP000806577"/>
    </source>
</evidence>
<evidence type="ECO:0000256" key="3">
    <source>
        <dbReference type="ARBA" id="ARBA00022801"/>
    </source>
</evidence>
<dbReference type="RefSeq" id="WP_193399496.1">
    <property type="nucleotide sequence ID" value="NZ_CP065177.1"/>
</dbReference>
<dbReference type="KEGG" id="pqu:IG609_007350"/>
<keyword evidence="7" id="KW-1185">Reference proteome</keyword>
<dbReference type="PANTHER" id="PTHR43788">
    <property type="entry name" value="DNA2/NAM7 HELICASE FAMILY MEMBER"/>
    <property type="match status" value="1"/>
</dbReference>
<dbReference type="GO" id="GO:0003678">
    <property type="term" value="F:DNA helicase activity"/>
    <property type="evidence" value="ECO:0007669"/>
    <property type="project" value="UniProtKB-ARBA"/>
</dbReference>
<organism evidence="6 7">
    <name type="scientific">Pectobacterium quasiaquaticum</name>
    <dbReference type="NCBI Taxonomy" id="2774015"/>
    <lineage>
        <taxon>Bacteria</taxon>
        <taxon>Pseudomonadati</taxon>
        <taxon>Pseudomonadota</taxon>
        <taxon>Gammaproteobacteria</taxon>
        <taxon>Enterobacterales</taxon>
        <taxon>Pectobacteriaceae</taxon>
        <taxon>Pectobacterium</taxon>
    </lineage>
</organism>
<dbReference type="GO" id="GO:0006793">
    <property type="term" value="P:phosphorus metabolic process"/>
    <property type="evidence" value="ECO:0007669"/>
    <property type="project" value="UniProtKB-ARBA"/>
</dbReference>
<keyword evidence="3" id="KW-0378">Hydrolase</keyword>
<dbReference type="Gene3D" id="3.40.50.300">
    <property type="entry name" value="P-loop containing nucleotide triphosphate hydrolases"/>
    <property type="match status" value="3"/>
</dbReference>
<dbReference type="Pfam" id="PF13091">
    <property type="entry name" value="PLDc_2"/>
    <property type="match status" value="1"/>
</dbReference>
<evidence type="ECO:0000256" key="4">
    <source>
        <dbReference type="ARBA" id="ARBA00022806"/>
    </source>
</evidence>
<reference evidence="6 7" key="1">
    <citation type="journal article" date="2021" name="Int. J. Syst. Evol. Microbiol.">
        <title>&lt;i&gt;Pectobacterium quasiaquaticum&lt;/i&gt; sp. nov., isolated from waterways.</title>
        <authorList>
            <person name="Ben Moussa H."/>
            <person name="Pedron J."/>
            <person name="Bertrand C."/>
            <person name="Hecquet A."/>
            <person name="Barny M.A."/>
        </authorList>
    </citation>
    <scope>NUCLEOTIDE SEQUENCE [LARGE SCALE GENOMIC DNA]</scope>
    <source>
        <strain evidence="6 7">A477-S1-J17</strain>
    </source>
</reference>
<name>A0A9Q2EUV5_9GAMM</name>
<dbReference type="PROSITE" id="PS50035">
    <property type="entry name" value="PLD"/>
    <property type="match status" value="1"/>
</dbReference>
<dbReference type="InterPro" id="IPR025202">
    <property type="entry name" value="PLD-like_dom"/>
</dbReference>
<evidence type="ECO:0000256" key="2">
    <source>
        <dbReference type="ARBA" id="ARBA00022741"/>
    </source>
</evidence>
<dbReference type="EMBL" id="CP065177">
    <property type="protein sequence ID" value="URG50312.1"/>
    <property type="molecule type" value="Genomic_DNA"/>
</dbReference>
<dbReference type="Pfam" id="PF13086">
    <property type="entry name" value="AAA_11"/>
    <property type="match status" value="1"/>
</dbReference>
<dbReference type="CDD" id="cd18808">
    <property type="entry name" value="SF1_C_Upf1"/>
    <property type="match status" value="1"/>
</dbReference>
<dbReference type="GO" id="GO:0005524">
    <property type="term" value="F:ATP binding"/>
    <property type="evidence" value="ECO:0007669"/>
    <property type="project" value="UniProtKB-KW"/>
</dbReference>
<dbReference type="Pfam" id="PF13087">
    <property type="entry name" value="AAA_12"/>
    <property type="match status" value="1"/>
</dbReference>
<proteinExistence type="inferred from homology"/>
<dbReference type="Gene3D" id="3.30.870.10">
    <property type="entry name" value="Endonuclease Chain A"/>
    <property type="match status" value="1"/>
</dbReference>
<dbReference type="InterPro" id="IPR001736">
    <property type="entry name" value="PLipase_D/transphosphatidylase"/>
</dbReference>
<dbReference type="GO" id="GO:0016787">
    <property type="term" value="F:hydrolase activity"/>
    <property type="evidence" value="ECO:0007669"/>
    <property type="project" value="UniProtKB-KW"/>
</dbReference>
<evidence type="ECO:0000256" key="1">
    <source>
        <dbReference type="ARBA" id="ARBA00007913"/>
    </source>
</evidence>
<protein>
    <submittedName>
        <fullName evidence="6">Uncharacterized protein</fullName>
    </submittedName>
</protein>
<evidence type="ECO:0000256" key="5">
    <source>
        <dbReference type="ARBA" id="ARBA00022840"/>
    </source>
</evidence>